<organism evidence="1">
    <name type="scientific">Siphoviridae sp. ctMYd37</name>
    <dbReference type="NCBI Taxonomy" id="2826260"/>
    <lineage>
        <taxon>Viruses</taxon>
        <taxon>Duplodnaviria</taxon>
        <taxon>Heunggongvirae</taxon>
        <taxon>Uroviricota</taxon>
        <taxon>Caudoviricetes</taxon>
    </lineage>
</organism>
<sequence length="34" mass="3704">MPSCTNGNGACRKLRPLFNLQVPPEPVSVKDTHP</sequence>
<protein>
    <submittedName>
        <fullName evidence="1">Uncharacterized protein</fullName>
    </submittedName>
</protein>
<proteinExistence type="predicted"/>
<name>A0A8S5M4M9_9CAUD</name>
<evidence type="ECO:0000313" key="1">
    <source>
        <dbReference type="EMBL" id="DAD77164.1"/>
    </source>
</evidence>
<reference evidence="1" key="1">
    <citation type="journal article" date="2021" name="Proc. Natl. Acad. Sci. U.S.A.">
        <title>A Catalog of Tens of Thousands of Viruses from Human Metagenomes Reveals Hidden Associations with Chronic Diseases.</title>
        <authorList>
            <person name="Tisza M.J."/>
            <person name="Buck C.B."/>
        </authorList>
    </citation>
    <scope>NUCLEOTIDE SEQUENCE</scope>
    <source>
        <strain evidence="1">CtMYd37</strain>
    </source>
</reference>
<dbReference type="EMBL" id="BK014818">
    <property type="protein sequence ID" value="DAD77164.1"/>
    <property type="molecule type" value="Genomic_DNA"/>
</dbReference>
<accession>A0A8S5M4M9</accession>